<accession>A0A4S8IIR3</accession>
<proteinExistence type="predicted"/>
<comment type="caution">
    <text evidence="1">The sequence shown here is derived from an EMBL/GenBank/DDBJ whole genome shotgun (WGS) entry which is preliminary data.</text>
</comment>
<dbReference type="EMBL" id="PYDT01000010">
    <property type="protein sequence ID" value="THU47292.1"/>
    <property type="molecule type" value="Genomic_DNA"/>
</dbReference>
<keyword evidence="2" id="KW-1185">Reference proteome</keyword>
<dbReference type="AlphaFoldDB" id="A0A4S8IIR3"/>
<evidence type="ECO:0000313" key="1">
    <source>
        <dbReference type="EMBL" id="THU47292.1"/>
    </source>
</evidence>
<name>A0A4S8IIR3_MUSBA</name>
<gene>
    <name evidence="1" type="ORF">C4D60_Mb09t13970</name>
</gene>
<reference evidence="1 2" key="1">
    <citation type="journal article" date="2019" name="Nat. Plants">
        <title>Genome sequencing of Musa balbisiana reveals subgenome evolution and function divergence in polyploid bananas.</title>
        <authorList>
            <person name="Yao X."/>
        </authorList>
    </citation>
    <scope>NUCLEOTIDE SEQUENCE [LARGE SCALE GENOMIC DNA]</scope>
    <source>
        <strain evidence="2">cv. DH-PKW</strain>
        <tissue evidence="1">Leaves</tissue>
    </source>
</reference>
<evidence type="ECO:0000313" key="2">
    <source>
        <dbReference type="Proteomes" id="UP000317650"/>
    </source>
</evidence>
<sequence length="117" mass="11836">MGTITGTVQQRRSAGLTLVLASVEEAEPLEADVDVVLVDLGRVDLLHRLGGQLADAPPSLSSTLGSNLSSATPAAAASVAGVTAAVTVSLRLAGSRRGEVRAGGAKCCRDVEDAIHY</sequence>
<organism evidence="1 2">
    <name type="scientific">Musa balbisiana</name>
    <name type="common">Banana</name>
    <dbReference type="NCBI Taxonomy" id="52838"/>
    <lineage>
        <taxon>Eukaryota</taxon>
        <taxon>Viridiplantae</taxon>
        <taxon>Streptophyta</taxon>
        <taxon>Embryophyta</taxon>
        <taxon>Tracheophyta</taxon>
        <taxon>Spermatophyta</taxon>
        <taxon>Magnoliopsida</taxon>
        <taxon>Liliopsida</taxon>
        <taxon>Zingiberales</taxon>
        <taxon>Musaceae</taxon>
        <taxon>Musa</taxon>
    </lineage>
</organism>
<protein>
    <submittedName>
        <fullName evidence="1">Uncharacterized protein</fullName>
    </submittedName>
</protein>
<dbReference type="Proteomes" id="UP000317650">
    <property type="component" value="Chromosome 9"/>
</dbReference>